<feature type="domain" description="HTH marR-type" evidence="2">
    <location>
        <begin position="30"/>
        <end position="170"/>
    </location>
</feature>
<evidence type="ECO:0000313" key="3">
    <source>
        <dbReference type="EMBL" id="UWX65351.1"/>
    </source>
</evidence>
<dbReference type="EMBL" id="CP104213">
    <property type="protein sequence ID" value="UWX65351.1"/>
    <property type="molecule type" value="Genomic_DNA"/>
</dbReference>
<reference evidence="3" key="1">
    <citation type="submission" date="2022-09" db="EMBL/GenBank/DDBJ databases">
        <title>genome sequence of Deinococcus rubellus.</title>
        <authorList>
            <person name="Srinivasan S."/>
        </authorList>
    </citation>
    <scope>NUCLEOTIDE SEQUENCE</scope>
    <source>
        <strain evidence="3">Ant6</strain>
    </source>
</reference>
<dbReference type="SUPFAM" id="SSF46785">
    <property type="entry name" value="Winged helix' DNA-binding domain"/>
    <property type="match status" value="1"/>
</dbReference>
<dbReference type="InterPro" id="IPR036388">
    <property type="entry name" value="WH-like_DNA-bd_sf"/>
</dbReference>
<feature type="region of interest" description="Disordered" evidence="1">
    <location>
        <begin position="172"/>
        <end position="192"/>
    </location>
</feature>
<dbReference type="RefSeq" id="WP_260561604.1">
    <property type="nucleotide sequence ID" value="NZ_BAABEC010000183.1"/>
</dbReference>
<dbReference type="SMART" id="SM00347">
    <property type="entry name" value="HTH_MARR"/>
    <property type="match status" value="1"/>
</dbReference>
<dbReference type="Pfam" id="PF01047">
    <property type="entry name" value="MarR"/>
    <property type="match status" value="1"/>
</dbReference>
<dbReference type="Proteomes" id="UP001060261">
    <property type="component" value="Chromosome"/>
</dbReference>
<dbReference type="InterPro" id="IPR000835">
    <property type="entry name" value="HTH_MarR-typ"/>
</dbReference>
<dbReference type="InterPro" id="IPR036390">
    <property type="entry name" value="WH_DNA-bd_sf"/>
</dbReference>
<sequence length="192" mass="21760">MQKNAHHQTVNSTLDPPLCALPDHDPNDPAERLTFCMQQLHRLVSDRIMGILQSELQGEDVSFTQMTALYKVRAFAPISLTLLSEHLGVSLPATSQLIQELVRRELMERRENPENRREKLLALSDKGQQFLYIREKAMMGAYSEVFGQVNPEKINRAEEAITALILEAQQLQAQQPTAQTSPHQPTPHQETV</sequence>
<proteinExistence type="predicted"/>
<dbReference type="PROSITE" id="PS50995">
    <property type="entry name" value="HTH_MARR_2"/>
    <property type="match status" value="1"/>
</dbReference>
<evidence type="ECO:0000256" key="1">
    <source>
        <dbReference type="SAM" id="MobiDB-lite"/>
    </source>
</evidence>
<evidence type="ECO:0000313" key="4">
    <source>
        <dbReference type="Proteomes" id="UP001060261"/>
    </source>
</evidence>
<protein>
    <submittedName>
        <fullName evidence="3">MarR family transcriptional regulator</fullName>
    </submittedName>
</protein>
<dbReference type="PANTHER" id="PTHR33164">
    <property type="entry name" value="TRANSCRIPTIONAL REGULATOR, MARR FAMILY"/>
    <property type="match status" value="1"/>
</dbReference>
<gene>
    <name evidence="3" type="ORF">N0D28_06770</name>
</gene>
<keyword evidence="4" id="KW-1185">Reference proteome</keyword>
<feature type="region of interest" description="Disordered" evidence="1">
    <location>
        <begin position="1"/>
        <end position="25"/>
    </location>
</feature>
<dbReference type="InterPro" id="IPR039422">
    <property type="entry name" value="MarR/SlyA-like"/>
</dbReference>
<evidence type="ECO:0000259" key="2">
    <source>
        <dbReference type="PROSITE" id="PS50995"/>
    </source>
</evidence>
<organism evidence="3 4">
    <name type="scientific">Deinococcus rubellus</name>
    <dbReference type="NCBI Taxonomy" id="1889240"/>
    <lineage>
        <taxon>Bacteria</taxon>
        <taxon>Thermotogati</taxon>
        <taxon>Deinococcota</taxon>
        <taxon>Deinococci</taxon>
        <taxon>Deinococcales</taxon>
        <taxon>Deinococcaceae</taxon>
        <taxon>Deinococcus</taxon>
    </lineage>
</organism>
<dbReference type="PANTHER" id="PTHR33164:SF43">
    <property type="entry name" value="HTH-TYPE TRANSCRIPTIONAL REPRESSOR YETL"/>
    <property type="match status" value="1"/>
</dbReference>
<dbReference type="Gene3D" id="1.10.10.10">
    <property type="entry name" value="Winged helix-like DNA-binding domain superfamily/Winged helix DNA-binding domain"/>
    <property type="match status" value="1"/>
</dbReference>
<name>A0ABY5YK86_9DEIO</name>
<accession>A0ABY5YK86</accession>